<feature type="domain" description="OmpR/PhoB-type" evidence="11">
    <location>
        <begin position="125"/>
        <end position="223"/>
    </location>
</feature>
<evidence type="ECO:0000256" key="5">
    <source>
        <dbReference type="ARBA" id="ARBA00023125"/>
    </source>
</evidence>
<reference evidence="12" key="2">
    <citation type="submission" date="2021-04" db="EMBL/GenBank/DDBJ databases">
        <authorList>
            <person name="Gilroy R."/>
        </authorList>
    </citation>
    <scope>NUCLEOTIDE SEQUENCE</scope>
    <source>
        <strain evidence="12">12435</strain>
    </source>
</reference>
<dbReference type="InterPro" id="IPR001789">
    <property type="entry name" value="Sig_transdc_resp-reg_receiver"/>
</dbReference>
<dbReference type="SUPFAM" id="SSF52172">
    <property type="entry name" value="CheY-like"/>
    <property type="match status" value="1"/>
</dbReference>
<dbReference type="PROSITE" id="PS51755">
    <property type="entry name" value="OMPR_PHOB"/>
    <property type="match status" value="1"/>
</dbReference>
<evidence type="ECO:0000256" key="4">
    <source>
        <dbReference type="ARBA" id="ARBA00023015"/>
    </source>
</evidence>
<feature type="modified residue" description="4-aspartylphosphate" evidence="8">
    <location>
        <position position="51"/>
    </location>
</feature>
<reference evidence="12" key="1">
    <citation type="journal article" date="2021" name="PeerJ">
        <title>Extensive microbial diversity within the chicken gut microbiome revealed by metagenomics and culture.</title>
        <authorList>
            <person name="Gilroy R."/>
            <person name="Ravi A."/>
            <person name="Getino M."/>
            <person name="Pursley I."/>
            <person name="Horton D.L."/>
            <person name="Alikhan N.F."/>
            <person name="Baker D."/>
            <person name="Gharbi K."/>
            <person name="Hall N."/>
            <person name="Watson M."/>
            <person name="Adriaenssens E.M."/>
            <person name="Foster-Nyarko E."/>
            <person name="Jarju S."/>
            <person name="Secka A."/>
            <person name="Antonio M."/>
            <person name="Oren A."/>
            <person name="Chaudhuri R.R."/>
            <person name="La Ragione R."/>
            <person name="Hildebrand F."/>
            <person name="Pallen M.J."/>
        </authorList>
    </citation>
    <scope>NUCLEOTIDE SEQUENCE</scope>
    <source>
        <strain evidence="12">12435</strain>
    </source>
</reference>
<dbReference type="Gene3D" id="3.40.50.2300">
    <property type="match status" value="1"/>
</dbReference>
<evidence type="ECO:0000256" key="6">
    <source>
        <dbReference type="ARBA" id="ARBA00023163"/>
    </source>
</evidence>
<evidence type="ECO:0000259" key="10">
    <source>
        <dbReference type="PROSITE" id="PS50110"/>
    </source>
</evidence>
<keyword evidence="3" id="KW-0902">Two-component regulatory system</keyword>
<dbReference type="InterPro" id="IPR039420">
    <property type="entry name" value="WalR-like"/>
</dbReference>
<evidence type="ECO:0000256" key="3">
    <source>
        <dbReference type="ARBA" id="ARBA00023012"/>
    </source>
</evidence>
<dbReference type="FunFam" id="3.40.50.2300:FF:000001">
    <property type="entry name" value="DNA-binding response regulator PhoB"/>
    <property type="match status" value="1"/>
</dbReference>
<name>A0A9D1Q132_9FIRM</name>
<keyword evidence="2 8" id="KW-0597">Phosphoprotein</keyword>
<gene>
    <name evidence="12" type="ORF">H9892_06185</name>
</gene>
<evidence type="ECO:0000256" key="9">
    <source>
        <dbReference type="PROSITE-ProRule" id="PRU01091"/>
    </source>
</evidence>
<evidence type="ECO:0000313" key="12">
    <source>
        <dbReference type="EMBL" id="HIW02911.1"/>
    </source>
</evidence>
<organism evidence="12 13">
    <name type="scientific">Candidatus Protoclostridium stercorigallinarum</name>
    <dbReference type="NCBI Taxonomy" id="2838741"/>
    <lineage>
        <taxon>Bacteria</taxon>
        <taxon>Bacillati</taxon>
        <taxon>Bacillota</taxon>
        <taxon>Clostridia</taxon>
        <taxon>Candidatus Protoclostridium</taxon>
    </lineage>
</organism>
<dbReference type="SUPFAM" id="SSF46894">
    <property type="entry name" value="C-terminal effector domain of the bipartite response regulators"/>
    <property type="match status" value="1"/>
</dbReference>
<comment type="caution">
    <text evidence="12">The sequence shown here is derived from an EMBL/GenBank/DDBJ whole genome shotgun (WGS) entry which is preliminary data.</text>
</comment>
<dbReference type="Proteomes" id="UP000823990">
    <property type="component" value="Unassembled WGS sequence"/>
</dbReference>
<dbReference type="GO" id="GO:0000976">
    <property type="term" value="F:transcription cis-regulatory region binding"/>
    <property type="evidence" value="ECO:0007669"/>
    <property type="project" value="TreeGrafter"/>
</dbReference>
<dbReference type="SMART" id="SM00448">
    <property type="entry name" value="REC"/>
    <property type="match status" value="1"/>
</dbReference>
<dbReference type="InterPro" id="IPR011006">
    <property type="entry name" value="CheY-like_superfamily"/>
</dbReference>
<dbReference type="CDD" id="cd00383">
    <property type="entry name" value="trans_reg_C"/>
    <property type="match status" value="1"/>
</dbReference>
<dbReference type="SMART" id="SM00862">
    <property type="entry name" value="Trans_reg_C"/>
    <property type="match status" value="1"/>
</dbReference>
<evidence type="ECO:0000256" key="2">
    <source>
        <dbReference type="ARBA" id="ARBA00022553"/>
    </source>
</evidence>
<dbReference type="PANTHER" id="PTHR48111">
    <property type="entry name" value="REGULATOR OF RPOS"/>
    <property type="match status" value="1"/>
</dbReference>
<dbReference type="Gene3D" id="1.10.10.10">
    <property type="entry name" value="Winged helix-like DNA-binding domain superfamily/Winged helix DNA-binding domain"/>
    <property type="match status" value="1"/>
</dbReference>
<evidence type="ECO:0000256" key="7">
    <source>
        <dbReference type="ARBA" id="ARBA00024867"/>
    </source>
</evidence>
<dbReference type="EMBL" id="DXHS01000099">
    <property type="protein sequence ID" value="HIW02911.1"/>
    <property type="molecule type" value="Genomic_DNA"/>
</dbReference>
<keyword evidence="5 9" id="KW-0238">DNA-binding</keyword>
<dbReference type="GO" id="GO:0005829">
    <property type="term" value="C:cytosol"/>
    <property type="evidence" value="ECO:0007669"/>
    <property type="project" value="TreeGrafter"/>
</dbReference>
<dbReference type="GO" id="GO:0006355">
    <property type="term" value="P:regulation of DNA-templated transcription"/>
    <property type="evidence" value="ECO:0007669"/>
    <property type="project" value="InterPro"/>
</dbReference>
<sequence>MRVLLVEDSVSLTEALESVFKREKFVVDIAHDGEEGVAYAETGVYDVIIMDVMMPVKSGVEATKELRAKKINTPIIMLTALSEESDKIAGLDCGADDYITKPFSVSELLARIRAVTRRKGDIIPDDGLSYGGVTLNLYTYMLSSGDKSIKLSKKEAEIMRYFFEKPSFVAQRDQIISKVWGFDSEFESNNLEVFISFLRKKLRFLDARFTIMPVRGVGYRLSEPEKA</sequence>
<dbReference type="InterPro" id="IPR001867">
    <property type="entry name" value="OmpR/PhoB-type_DNA-bd"/>
</dbReference>
<feature type="DNA-binding region" description="OmpR/PhoB-type" evidence="9">
    <location>
        <begin position="125"/>
        <end position="223"/>
    </location>
</feature>
<dbReference type="InterPro" id="IPR036388">
    <property type="entry name" value="WH-like_DNA-bd_sf"/>
</dbReference>
<dbReference type="Pfam" id="PF00486">
    <property type="entry name" value="Trans_reg_C"/>
    <property type="match status" value="1"/>
</dbReference>
<evidence type="ECO:0000256" key="8">
    <source>
        <dbReference type="PROSITE-ProRule" id="PRU00169"/>
    </source>
</evidence>
<dbReference type="PROSITE" id="PS50110">
    <property type="entry name" value="RESPONSE_REGULATORY"/>
    <property type="match status" value="1"/>
</dbReference>
<keyword evidence="6" id="KW-0804">Transcription</keyword>
<evidence type="ECO:0000259" key="11">
    <source>
        <dbReference type="PROSITE" id="PS51755"/>
    </source>
</evidence>
<protein>
    <recommendedName>
        <fullName evidence="1">Stage 0 sporulation protein A homolog</fullName>
    </recommendedName>
</protein>
<accession>A0A9D1Q132</accession>
<comment type="function">
    <text evidence="7">May play the central regulatory role in sporulation. It may be an element of the effector pathway responsible for the activation of sporulation genes in response to nutritional stress. Spo0A may act in concert with spo0H (a sigma factor) to control the expression of some genes that are critical to the sporulation process.</text>
</comment>
<feature type="domain" description="Response regulatory" evidence="10">
    <location>
        <begin position="2"/>
        <end position="116"/>
    </location>
</feature>
<dbReference type="InterPro" id="IPR016032">
    <property type="entry name" value="Sig_transdc_resp-reg_C-effctor"/>
</dbReference>
<dbReference type="GO" id="GO:0032993">
    <property type="term" value="C:protein-DNA complex"/>
    <property type="evidence" value="ECO:0007669"/>
    <property type="project" value="TreeGrafter"/>
</dbReference>
<dbReference type="AlphaFoldDB" id="A0A9D1Q132"/>
<keyword evidence="4" id="KW-0805">Transcription regulation</keyword>
<proteinExistence type="predicted"/>
<dbReference type="Pfam" id="PF00072">
    <property type="entry name" value="Response_reg"/>
    <property type="match status" value="1"/>
</dbReference>
<dbReference type="GO" id="GO:0000156">
    <property type="term" value="F:phosphorelay response regulator activity"/>
    <property type="evidence" value="ECO:0007669"/>
    <property type="project" value="TreeGrafter"/>
</dbReference>
<dbReference type="PANTHER" id="PTHR48111:SF22">
    <property type="entry name" value="REGULATOR OF RPOS"/>
    <property type="match status" value="1"/>
</dbReference>
<evidence type="ECO:0000256" key="1">
    <source>
        <dbReference type="ARBA" id="ARBA00018672"/>
    </source>
</evidence>
<evidence type="ECO:0000313" key="13">
    <source>
        <dbReference type="Proteomes" id="UP000823990"/>
    </source>
</evidence>